<dbReference type="Proteomes" id="UP000231688">
    <property type="component" value="Unassembled WGS sequence"/>
</dbReference>
<dbReference type="PANTHER" id="PTHR13501:SF8">
    <property type="entry name" value="LARGE RIBOSOMAL SUBUNIT PROTEIN UL22M"/>
    <property type="match status" value="1"/>
</dbReference>
<evidence type="ECO:0000256" key="6">
    <source>
        <dbReference type="ARBA" id="ARBA00035207"/>
    </source>
</evidence>
<feature type="compositionally biased region" description="Basic and acidic residues" evidence="11">
    <location>
        <begin position="120"/>
        <end position="137"/>
    </location>
</feature>
<dbReference type="PANTHER" id="PTHR13501">
    <property type="entry name" value="CHLOROPLAST 50S RIBOSOMAL PROTEIN L22-RELATED"/>
    <property type="match status" value="1"/>
</dbReference>
<proteinExistence type="inferred from homology"/>
<comment type="similarity">
    <text evidence="1 7 8">Belongs to the universal ribosomal protein uL22 family.</text>
</comment>
<comment type="subunit">
    <text evidence="7 9">Part of the 50S ribosomal subunit.</text>
</comment>
<dbReference type="CDD" id="cd00336">
    <property type="entry name" value="Ribosomal_L22"/>
    <property type="match status" value="1"/>
</dbReference>
<dbReference type="NCBIfam" id="TIGR01044">
    <property type="entry name" value="rplV_bact"/>
    <property type="match status" value="1"/>
</dbReference>
<accession>A0A2M7UDB7</accession>
<evidence type="ECO:0000256" key="3">
    <source>
        <dbReference type="ARBA" id="ARBA00022884"/>
    </source>
</evidence>
<keyword evidence="4 7" id="KW-0689">Ribosomal protein</keyword>
<evidence type="ECO:0000256" key="4">
    <source>
        <dbReference type="ARBA" id="ARBA00022980"/>
    </source>
</evidence>
<dbReference type="GO" id="GO:0022625">
    <property type="term" value="C:cytosolic large ribosomal subunit"/>
    <property type="evidence" value="ECO:0007669"/>
    <property type="project" value="TreeGrafter"/>
</dbReference>
<dbReference type="GO" id="GO:0003735">
    <property type="term" value="F:structural constituent of ribosome"/>
    <property type="evidence" value="ECO:0007669"/>
    <property type="project" value="InterPro"/>
</dbReference>
<evidence type="ECO:0000256" key="7">
    <source>
        <dbReference type="HAMAP-Rule" id="MF_01331"/>
    </source>
</evidence>
<dbReference type="InterPro" id="IPR001063">
    <property type="entry name" value="Ribosomal_uL22"/>
</dbReference>
<feature type="region of interest" description="Disordered" evidence="11">
    <location>
        <begin position="120"/>
        <end position="140"/>
    </location>
</feature>
<dbReference type="GO" id="GO:0006412">
    <property type="term" value="P:translation"/>
    <property type="evidence" value="ECO:0007669"/>
    <property type="project" value="UniProtKB-UniRule"/>
</dbReference>
<dbReference type="InterPro" id="IPR018260">
    <property type="entry name" value="Ribosomal_uL22_CS"/>
</dbReference>
<comment type="function">
    <text evidence="7">The globular domain of the protein is located near the polypeptide exit tunnel on the outside of the subunit, while an extended beta-hairpin is found that lines the wall of the exit tunnel in the center of the 70S ribosome.</text>
</comment>
<dbReference type="HAMAP" id="MF_01331_B">
    <property type="entry name" value="Ribosomal_uL22_B"/>
    <property type="match status" value="1"/>
</dbReference>
<dbReference type="EMBL" id="PFOH01000050">
    <property type="protein sequence ID" value="PIZ69220.1"/>
    <property type="molecule type" value="Genomic_DNA"/>
</dbReference>
<dbReference type="Pfam" id="PF00237">
    <property type="entry name" value="Ribosomal_L22"/>
    <property type="match status" value="1"/>
</dbReference>
<sequence length="193" mass="21851">MITVRLRHLRISPRKVRLTTDLIKGLSVKEAESQLKFLAKRSAKPVLKLLNSAVANALKNQSSSRENLYISGVRVDGGPSLKRWRARAMGRAASILKRTSHITLTLGEKDFPAAKVSKKETVKQEEKAAPERKEAKRPLTQIVGKVETKSKILPRKKSFIPKKPHQDESQSKIKFFSRQTFGNAKKIFRRKSI</sequence>
<name>A0A2M7UDB7_9BACT</name>
<dbReference type="SUPFAM" id="SSF54843">
    <property type="entry name" value="Ribosomal protein L22"/>
    <property type="match status" value="1"/>
</dbReference>
<evidence type="ECO:0000256" key="11">
    <source>
        <dbReference type="SAM" id="MobiDB-lite"/>
    </source>
</evidence>
<dbReference type="InterPro" id="IPR047867">
    <property type="entry name" value="Ribosomal_uL22_bac/org-type"/>
</dbReference>
<keyword evidence="2 7" id="KW-0699">rRNA-binding</keyword>
<reference evidence="13" key="1">
    <citation type="submission" date="2017-09" db="EMBL/GenBank/DDBJ databases">
        <title>Depth-based differentiation of microbial function through sediment-hosted aquifers and enrichment of novel symbionts in the deep terrestrial subsurface.</title>
        <authorList>
            <person name="Probst A.J."/>
            <person name="Ladd B."/>
            <person name="Jarett J.K."/>
            <person name="Geller-Mcgrath D.E."/>
            <person name="Sieber C.M.K."/>
            <person name="Emerson J.B."/>
            <person name="Anantharaman K."/>
            <person name="Thomas B.C."/>
            <person name="Malmstrom R."/>
            <person name="Stieglmeier M."/>
            <person name="Klingl A."/>
            <person name="Woyke T."/>
            <person name="Ryan C.M."/>
            <person name="Banfield J.F."/>
        </authorList>
    </citation>
    <scope>NUCLEOTIDE SEQUENCE [LARGE SCALE GENOMIC DNA]</scope>
</reference>
<comment type="function">
    <text evidence="7 10">This protein binds specifically to 23S rRNA; its binding is stimulated by other ribosomal proteins, e.g., L4, L17, and L20. It is important during the early stages of 50S assembly. It makes multiple contacts with different domains of the 23S rRNA in the assembled 50S subunit and ribosome.</text>
</comment>
<dbReference type="Gene3D" id="3.90.470.10">
    <property type="entry name" value="Ribosomal protein L22/L17"/>
    <property type="match status" value="1"/>
</dbReference>
<dbReference type="InterPro" id="IPR005727">
    <property type="entry name" value="Ribosomal_uL22_bac/chlpt-type"/>
</dbReference>
<comment type="caution">
    <text evidence="12">The sequence shown here is derived from an EMBL/GenBank/DDBJ whole genome shotgun (WGS) entry which is preliminary data.</text>
</comment>
<evidence type="ECO:0000256" key="8">
    <source>
        <dbReference type="RuleBase" id="RU004005"/>
    </source>
</evidence>
<evidence type="ECO:0000256" key="5">
    <source>
        <dbReference type="ARBA" id="ARBA00023274"/>
    </source>
</evidence>
<keyword evidence="3 7" id="KW-0694">RNA-binding</keyword>
<protein>
    <recommendedName>
        <fullName evidence="6 7">Large ribosomal subunit protein uL22</fullName>
    </recommendedName>
</protein>
<organism evidence="12 13">
    <name type="scientific">Candidatus Portnoybacteria bacterium CG_4_10_14_0_2_um_filter_43_36</name>
    <dbReference type="NCBI Taxonomy" id="1974798"/>
    <lineage>
        <taxon>Bacteria</taxon>
        <taxon>Candidatus Portnoyibacteriota</taxon>
    </lineage>
</organism>
<evidence type="ECO:0000256" key="10">
    <source>
        <dbReference type="RuleBase" id="RU004008"/>
    </source>
</evidence>
<dbReference type="PROSITE" id="PS00464">
    <property type="entry name" value="RIBOSOMAL_L22"/>
    <property type="match status" value="1"/>
</dbReference>
<evidence type="ECO:0000313" key="12">
    <source>
        <dbReference type="EMBL" id="PIZ69220.1"/>
    </source>
</evidence>
<keyword evidence="5 7" id="KW-0687">Ribonucleoprotein</keyword>
<evidence type="ECO:0000313" key="13">
    <source>
        <dbReference type="Proteomes" id="UP000231688"/>
    </source>
</evidence>
<dbReference type="InterPro" id="IPR036394">
    <property type="entry name" value="Ribosomal_uL22_sf"/>
</dbReference>
<dbReference type="GO" id="GO:0019843">
    <property type="term" value="F:rRNA binding"/>
    <property type="evidence" value="ECO:0007669"/>
    <property type="project" value="UniProtKB-UniRule"/>
</dbReference>
<evidence type="ECO:0000256" key="9">
    <source>
        <dbReference type="RuleBase" id="RU004006"/>
    </source>
</evidence>
<dbReference type="AlphaFoldDB" id="A0A2M7UDB7"/>
<evidence type="ECO:0000256" key="1">
    <source>
        <dbReference type="ARBA" id="ARBA00009451"/>
    </source>
</evidence>
<evidence type="ECO:0000256" key="2">
    <source>
        <dbReference type="ARBA" id="ARBA00022730"/>
    </source>
</evidence>
<gene>
    <name evidence="7" type="primary">rplV</name>
    <name evidence="12" type="ORF">COY10_01850</name>
</gene>